<protein>
    <recommendedName>
        <fullName evidence="4">ATP synthase I chain</fullName>
    </recommendedName>
</protein>
<keyword evidence="1" id="KW-0812">Transmembrane</keyword>
<organism evidence="2 3">
    <name type="scientific">Chitinophaga rupis</name>
    <dbReference type="NCBI Taxonomy" id="573321"/>
    <lineage>
        <taxon>Bacteria</taxon>
        <taxon>Pseudomonadati</taxon>
        <taxon>Bacteroidota</taxon>
        <taxon>Chitinophagia</taxon>
        <taxon>Chitinophagales</taxon>
        <taxon>Chitinophagaceae</taxon>
        <taxon>Chitinophaga</taxon>
    </lineage>
</organism>
<evidence type="ECO:0000313" key="3">
    <source>
        <dbReference type="Proteomes" id="UP000198984"/>
    </source>
</evidence>
<reference evidence="2 3" key="1">
    <citation type="submission" date="2016-10" db="EMBL/GenBank/DDBJ databases">
        <authorList>
            <person name="de Groot N.N."/>
        </authorList>
    </citation>
    <scope>NUCLEOTIDE SEQUENCE [LARGE SCALE GENOMIC DNA]</scope>
    <source>
        <strain evidence="2 3">DSM 21039</strain>
    </source>
</reference>
<dbReference type="AlphaFoldDB" id="A0A1H8JWU0"/>
<keyword evidence="1" id="KW-0472">Membrane</keyword>
<gene>
    <name evidence="2" type="ORF">SAMN04488505_113170</name>
</gene>
<keyword evidence="1" id="KW-1133">Transmembrane helix</keyword>
<dbReference type="STRING" id="573321.SAMN04488505_113170"/>
<evidence type="ECO:0008006" key="4">
    <source>
        <dbReference type="Google" id="ProtNLM"/>
    </source>
</evidence>
<sequence>MSDRFFIRLIVVFSILNGVFFLLKSQLLSAGMHYTVLLVGNVVLAAITWVSYVMARNGLAAANNQVFVRMVYASTISKLFLCMIGITVYVLVKRPDVSRATIFTLMFLYLVYTVLETLSLYQLLKRKT</sequence>
<dbReference type="RefSeq" id="WP_143081205.1">
    <property type="nucleotide sequence ID" value="NZ_FOBB01000013.1"/>
</dbReference>
<proteinExistence type="predicted"/>
<feature type="transmembrane region" description="Helical" evidence="1">
    <location>
        <begin position="67"/>
        <end position="91"/>
    </location>
</feature>
<evidence type="ECO:0000256" key="1">
    <source>
        <dbReference type="SAM" id="Phobius"/>
    </source>
</evidence>
<evidence type="ECO:0000313" key="2">
    <source>
        <dbReference type="EMBL" id="SEN85193.1"/>
    </source>
</evidence>
<keyword evidence="3" id="KW-1185">Reference proteome</keyword>
<feature type="transmembrane region" description="Helical" evidence="1">
    <location>
        <begin position="6"/>
        <end position="23"/>
    </location>
</feature>
<accession>A0A1H8JWU0</accession>
<dbReference type="Proteomes" id="UP000198984">
    <property type="component" value="Unassembled WGS sequence"/>
</dbReference>
<dbReference type="EMBL" id="FOBB01000013">
    <property type="protein sequence ID" value="SEN85193.1"/>
    <property type="molecule type" value="Genomic_DNA"/>
</dbReference>
<dbReference type="OrthoDB" id="674037at2"/>
<name>A0A1H8JWU0_9BACT</name>
<feature type="transmembrane region" description="Helical" evidence="1">
    <location>
        <begin position="35"/>
        <end position="55"/>
    </location>
</feature>
<feature type="transmembrane region" description="Helical" evidence="1">
    <location>
        <begin position="103"/>
        <end position="124"/>
    </location>
</feature>